<evidence type="ECO:0000256" key="5">
    <source>
        <dbReference type="ARBA" id="ARBA00022989"/>
    </source>
</evidence>
<dbReference type="Proteomes" id="UP000660047">
    <property type="component" value="Unassembled WGS sequence"/>
</dbReference>
<feature type="transmembrane region" description="Helical" evidence="7">
    <location>
        <begin position="156"/>
        <end position="177"/>
    </location>
</feature>
<dbReference type="InterPro" id="IPR051393">
    <property type="entry name" value="ABC_transporter_permease"/>
</dbReference>
<keyword evidence="2 7" id="KW-0813">Transport</keyword>
<feature type="transmembrane region" description="Helical" evidence="7">
    <location>
        <begin position="217"/>
        <end position="237"/>
    </location>
</feature>
<name>A0AAI9NZS8_9FIRM</name>
<dbReference type="PANTHER" id="PTHR30193">
    <property type="entry name" value="ABC TRANSPORTER PERMEASE PROTEIN"/>
    <property type="match status" value="1"/>
</dbReference>
<feature type="transmembrane region" description="Helical" evidence="7">
    <location>
        <begin position="282"/>
        <end position="301"/>
    </location>
</feature>
<keyword evidence="3" id="KW-1003">Cell membrane</keyword>
<evidence type="ECO:0000256" key="2">
    <source>
        <dbReference type="ARBA" id="ARBA00022448"/>
    </source>
</evidence>
<dbReference type="EMBL" id="BLYL01000019">
    <property type="protein sequence ID" value="GFO95480.1"/>
    <property type="molecule type" value="Genomic_DNA"/>
</dbReference>
<evidence type="ECO:0000259" key="8">
    <source>
        <dbReference type="PROSITE" id="PS50928"/>
    </source>
</evidence>
<evidence type="ECO:0000256" key="7">
    <source>
        <dbReference type="RuleBase" id="RU363032"/>
    </source>
</evidence>
<keyword evidence="6 7" id="KW-0472">Membrane</keyword>
<accession>A0AAI9NZS8</accession>
<organism evidence="9 10">
    <name type="scientific">Coprococcus eutactus</name>
    <dbReference type="NCBI Taxonomy" id="33043"/>
    <lineage>
        <taxon>Bacteria</taxon>
        <taxon>Bacillati</taxon>
        <taxon>Bacillota</taxon>
        <taxon>Clostridia</taxon>
        <taxon>Lachnospirales</taxon>
        <taxon>Lachnospiraceae</taxon>
        <taxon>Coprococcus</taxon>
    </lineage>
</organism>
<feature type="transmembrane region" description="Helical" evidence="7">
    <location>
        <begin position="112"/>
        <end position="136"/>
    </location>
</feature>
<feature type="domain" description="ABC transmembrane type-1" evidence="8">
    <location>
        <begin position="75"/>
        <end position="300"/>
    </location>
</feature>
<dbReference type="InterPro" id="IPR035906">
    <property type="entry name" value="MetI-like_sf"/>
</dbReference>
<protein>
    <submittedName>
        <fullName evidence="9">Sugar ABC transporter permease</fullName>
    </submittedName>
</protein>
<dbReference type="InterPro" id="IPR000515">
    <property type="entry name" value="MetI-like"/>
</dbReference>
<dbReference type="PROSITE" id="PS50928">
    <property type="entry name" value="ABC_TM1"/>
    <property type="match status" value="1"/>
</dbReference>
<dbReference type="SUPFAM" id="SSF161098">
    <property type="entry name" value="MetI-like"/>
    <property type="match status" value="1"/>
</dbReference>
<evidence type="ECO:0000256" key="3">
    <source>
        <dbReference type="ARBA" id="ARBA00022475"/>
    </source>
</evidence>
<feature type="transmembrane region" description="Helical" evidence="7">
    <location>
        <begin position="12"/>
        <end position="33"/>
    </location>
</feature>
<dbReference type="Gene3D" id="1.10.3720.10">
    <property type="entry name" value="MetI-like"/>
    <property type="match status" value="1"/>
</dbReference>
<keyword evidence="4 7" id="KW-0812">Transmembrane</keyword>
<evidence type="ECO:0000256" key="4">
    <source>
        <dbReference type="ARBA" id="ARBA00022692"/>
    </source>
</evidence>
<keyword evidence="5 7" id="KW-1133">Transmembrane helix</keyword>
<reference evidence="9" key="1">
    <citation type="submission" date="2020-06" db="EMBL/GenBank/DDBJ databases">
        <title>Characterization of fructooligosaccharide metabolism and fructooligosaccharide-degrading enzymes in human commensal butyrate producers.</title>
        <authorList>
            <person name="Tanno H."/>
            <person name="Fujii T."/>
            <person name="Hirano K."/>
            <person name="Maeno S."/>
            <person name="Tonozuka T."/>
            <person name="Sakamoto M."/>
            <person name="Ohkuma M."/>
            <person name="Tochio T."/>
            <person name="Endo A."/>
        </authorList>
    </citation>
    <scope>NUCLEOTIDE SEQUENCE</scope>
    <source>
        <strain evidence="9">JCM 31265</strain>
    </source>
</reference>
<evidence type="ECO:0000313" key="10">
    <source>
        <dbReference type="Proteomes" id="UP000660047"/>
    </source>
</evidence>
<evidence type="ECO:0000256" key="1">
    <source>
        <dbReference type="ARBA" id="ARBA00004651"/>
    </source>
</evidence>
<proteinExistence type="inferred from homology"/>
<dbReference type="GO" id="GO:0055085">
    <property type="term" value="P:transmembrane transport"/>
    <property type="evidence" value="ECO:0007669"/>
    <property type="project" value="InterPro"/>
</dbReference>
<evidence type="ECO:0000256" key="6">
    <source>
        <dbReference type="ARBA" id="ARBA00023136"/>
    </source>
</evidence>
<sequence>MKKNKTVEYGKYGLMFLIPFFLVFLIFQLYPLIYTFYNSFIYSAKNGRYVTTSVGLGNFTNYVFAKTGSEFWQALAITVVLWLVNFVPQILLALVLAAWFTDIKVKIKGQGVFKVIMYMPNIITAATIAVLFYGMFEVQGPITSLFRSWGWCDEGGILNHGWASLIIIAFIQFWMWYGNTMIVLCAGILGINPSLYEAASVDGATSKQQFFKITLPLLKPILQYTLVTSAIGGLQMYDIPQLFNEGNPVVRVGGSDVNSTTTVVMLIKKYVSAGPTQDYGKAAAYSVMLFAFTLIISLLFYKLTSEKTEKQGK</sequence>
<comment type="similarity">
    <text evidence="7">Belongs to the binding-protein-dependent transport system permease family.</text>
</comment>
<dbReference type="CDD" id="cd06261">
    <property type="entry name" value="TM_PBP2"/>
    <property type="match status" value="1"/>
</dbReference>
<dbReference type="AlphaFoldDB" id="A0AAI9NZS8"/>
<dbReference type="GO" id="GO:0005886">
    <property type="term" value="C:plasma membrane"/>
    <property type="evidence" value="ECO:0007669"/>
    <property type="project" value="UniProtKB-SubCell"/>
</dbReference>
<comment type="caution">
    <text evidence="9">The sequence shown here is derived from an EMBL/GenBank/DDBJ whole genome shotgun (WGS) entry which is preliminary data.</text>
</comment>
<gene>
    <name evidence="9" type="primary">cebF</name>
    <name evidence="9" type="ORF">COEU31_25260</name>
</gene>
<dbReference type="RefSeq" id="WP_015533296.1">
    <property type="nucleotide sequence ID" value="NZ_BLYL01000019.1"/>
</dbReference>
<dbReference type="PANTHER" id="PTHR30193:SF37">
    <property type="entry name" value="INNER MEMBRANE ABC TRANSPORTER PERMEASE PROTEIN YCJO"/>
    <property type="match status" value="1"/>
</dbReference>
<comment type="subcellular location">
    <subcellularLocation>
        <location evidence="1 7">Cell membrane</location>
        <topology evidence="1 7">Multi-pass membrane protein</topology>
    </subcellularLocation>
</comment>
<feature type="transmembrane region" description="Helical" evidence="7">
    <location>
        <begin position="71"/>
        <end position="100"/>
    </location>
</feature>
<evidence type="ECO:0000313" key="9">
    <source>
        <dbReference type="EMBL" id="GFO95480.1"/>
    </source>
</evidence>
<dbReference type="Pfam" id="PF00528">
    <property type="entry name" value="BPD_transp_1"/>
    <property type="match status" value="1"/>
</dbReference>